<gene>
    <name evidence="1" type="ORF">OV287_46810</name>
</gene>
<protein>
    <submittedName>
        <fullName evidence="1">Mersacidin/lichenicidin family type 2 lantibiotic</fullName>
    </submittedName>
</protein>
<comment type="caution">
    <text evidence="1">The sequence shown here is derived from an EMBL/GenBank/DDBJ whole genome shotgun (WGS) entry which is preliminary data.</text>
</comment>
<sequence>MNKESIVRAWKDPAYRASLSPEQRTELPEHPSGVAELDDATLGEAVGGGGVLDIARIRIIRFSAVDACPSLFCPFQDVDIRINPQVAAVRF</sequence>
<dbReference type="Proteomes" id="UP001207654">
    <property type="component" value="Unassembled WGS sequence"/>
</dbReference>
<dbReference type="EMBL" id="JAPNKA010000001">
    <property type="protein sequence ID" value="MCY1081986.1"/>
    <property type="molecule type" value="Genomic_DNA"/>
</dbReference>
<name>A0ABT4AK83_9BACT</name>
<keyword evidence="2" id="KW-1185">Reference proteome</keyword>
<accession>A0ABT4AK83</accession>
<organism evidence="1 2">
    <name type="scientific">Archangium lansingense</name>
    <dbReference type="NCBI Taxonomy" id="2995310"/>
    <lineage>
        <taxon>Bacteria</taxon>
        <taxon>Pseudomonadati</taxon>
        <taxon>Myxococcota</taxon>
        <taxon>Myxococcia</taxon>
        <taxon>Myxococcales</taxon>
        <taxon>Cystobacterineae</taxon>
        <taxon>Archangiaceae</taxon>
        <taxon>Archangium</taxon>
    </lineage>
</organism>
<reference evidence="1 2" key="1">
    <citation type="submission" date="2022-11" db="EMBL/GenBank/DDBJ databases">
        <title>Minimal conservation of predation-associated metabolite biosynthetic gene clusters underscores biosynthetic potential of Myxococcota including descriptions for ten novel species: Archangium lansinium sp. nov., Myxococcus landrumus sp. nov., Nannocystis bai.</title>
        <authorList>
            <person name="Ahearne A."/>
            <person name="Stevens C."/>
            <person name="Phillips K."/>
        </authorList>
    </citation>
    <scope>NUCLEOTIDE SEQUENCE [LARGE SCALE GENOMIC DNA]</scope>
    <source>
        <strain evidence="1 2">MIWBW</strain>
    </source>
</reference>
<evidence type="ECO:0000313" key="2">
    <source>
        <dbReference type="Proteomes" id="UP001207654"/>
    </source>
</evidence>
<dbReference type="NCBIfam" id="TIGR03898">
    <property type="entry name" value="lanti_MRSA_kill"/>
    <property type="match status" value="1"/>
</dbReference>
<dbReference type="InterPro" id="IPR027635">
    <property type="entry name" value="Lantibiotic2_lead_pep_dom"/>
</dbReference>
<proteinExistence type="predicted"/>
<evidence type="ECO:0000313" key="1">
    <source>
        <dbReference type="EMBL" id="MCY1081986.1"/>
    </source>
</evidence>
<dbReference type="RefSeq" id="WP_267540565.1">
    <property type="nucleotide sequence ID" value="NZ_JAPNKA010000001.1"/>
</dbReference>